<evidence type="ECO:0000313" key="1">
    <source>
        <dbReference type="EMBL" id="MEK9515083.1"/>
    </source>
</evidence>
<dbReference type="EMBL" id="JBBWYZ010000030">
    <property type="protein sequence ID" value="MEK9515083.1"/>
    <property type="molecule type" value="Genomic_DNA"/>
</dbReference>
<accession>A0ABU9EUV8</accession>
<comment type="caution">
    <text evidence="1">The sequence shown here is derived from an EMBL/GenBank/DDBJ whole genome shotgun (WGS) entry which is preliminary data.</text>
</comment>
<keyword evidence="2" id="KW-1185">Reference proteome</keyword>
<sequence length="52" mass="5761">MRYLLDTDDLSILQGQSGADDHNILARMAQYTLDNLAISIITIQEPMLGCHA</sequence>
<reference evidence="1 2" key="1">
    <citation type="journal article" date="2024" name="Front. Microbiol.">
        <title>Transcriptomic insights into the dominance of two phototrophs throughout the water column of a tropical hypersaline-alkaline crater lake (Dziani Dzaha, Mayotte).</title>
        <authorList>
            <person name="Duperron S."/>
            <person name="Halary S."/>
            <person name="Bouly J.-P."/>
            <person name="Roussel T."/>
            <person name="Hugoni M."/>
            <person name="Bruto M."/>
            <person name="Oger P."/>
            <person name="Duval C."/>
            <person name="Woo A."/>
            <person name="Jezequiel D."/>
            <person name="Ader M."/>
            <person name="Leboulanger C."/>
            <person name="Agogue H."/>
            <person name="Grossi V."/>
            <person name="Trousselier M."/>
            <person name="Bernard C."/>
        </authorList>
    </citation>
    <scope>NUCLEOTIDE SEQUENCE [LARGE SCALE GENOMIC DNA]</scope>
    <source>
        <strain evidence="1 2">PMC 851.14</strain>
    </source>
</reference>
<name>A0ABU9EUV8_LIMFS</name>
<gene>
    <name evidence="1" type="ORF">AAEJ74_26530</name>
</gene>
<protein>
    <submittedName>
        <fullName evidence="1">Uncharacterized protein</fullName>
    </submittedName>
</protein>
<evidence type="ECO:0000313" key="2">
    <source>
        <dbReference type="Proteomes" id="UP001387447"/>
    </source>
</evidence>
<dbReference type="Proteomes" id="UP001387447">
    <property type="component" value="Unassembled WGS sequence"/>
</dbReference>
<organism evidence="1 2">
    <name type="scientific">Limnospira fusiformis PMC 851.14</name>
    <dbReference type="NCBI Taxonomy" id="2219512"/>
    <lineage>
        <taxon>Bacteria</taxon>
        <taxon>Bacillati</taxon>
        <taxon>Cyanobacteriota</taxon>
        <taxon>Cyanophyceae</taxon>
        <taxon>Oscillatoriophycideae</taxon>
        <taxon>Oscillatoriales</taxon>
        <taxon>Sirenicapillariaceae</taxon>
        <taxon>Limnospira</taxon>
    </lineage>
</organism>
<dbReference type="RefSeq" id="WP_006622780.1">
    <property type="nucleotide sequence ID" value="NZ_JBBWYZ010000030.1"/>
</dbReference>
<proteinExistence type="predicted"/>